<keyword evidence="2" id="KW-1185">Reference proteome</keyword>
<evidence type="ECO:0000313" key="1">
    <source>
        <dbReference type="EMBL" id="GGB48978.1"/>
    </source>
</evidence>
<name>A0ABQ1IP49_9PROT</name>
<dbReference type="Proteomes" id="UP000603352">
    <property type="component" value="Unassembled WGS sequence"/>
</dbReference>
<comment type="caution">
    <text evidence="1">The sequence shown here is derived from an EMBL/GenBank/DDBJ whole genome shotgun (WGS) entry which is preliminary data.</text>
</comment>
<proteinExistence type="predicted"/>
<accession>A0ABQ1IP49</accession>
<gene>
    <name evidence="1" type="ORF">GCM10011505_32570</name>
</gene>
<sequence>MPWGGKALTFQFGVEDVIVSDARIEDAFIAISCESGGRSDIDQAAIRNVLVNGMVARRVSRLVRVLQSIDPAVADGSGVCA</sequence>
<dbReference type="RefSeq" id="WP_188579743.1">
    <property type="nucleotide sequence ID" value="NZ_BMDZ01000040.1"/>
</dbReference>
<dbReference type="EMBL" id="BMDZ01000040">
    <property type="protein sequence ID" value="GGB48978.1"/>
    <property type="molecule type" value="Genomic_DNA"/>
</dbReference>
<evidence type="ECO:0000313" key="2">
    <source>
        <dbReference type="Proteomes" id="UP000603352"/>
    </source>
</evidence>
<protein>
    <submittedName>
        <fullName evidence="1">Uncharacterized protein</fullName>
    </submittedName>
</protein>
<organism evidence="1 2">
    <name type="scientific">Tistrella bauzanensis</name>
    <dbReference type="NCBI Taxonomy" id="657419"/>
    <lineage>
        <taxon>Bacteria</taxon>
        <taxon>Pseudomonadati</taxon>
        <taxon>Pseudomonadota</taxon>
        <taxon>Alphaproteobacteria</taxon>
        <taxon>Geminicoccales</taxon>
        <taxon>Geminicoccaceae</taxon>
        <taxon>Tistrella</taxon>
    </lineage>
</organism>
<reference evidence="2" key="1">
    <citation type="journal article" date="2019" name="Int. J. Syst. Evol. Microbiol.">
        <title>The Global Catalogue of Microorganisms (GCM) 10K type strain sequencing project: providing services to taxonomists for standard genome sequencing and annotation.</title>
        <authorList>
            <consortium name="The Broad Institute Genomics Platform"/>
            <consortium name="The Broad Institute Genome Sequencing Center for Infectious Disease"/>
            <person name="Wu L."/>
            <person name="Ma J."/>
        </authorList>
    </citation>
    <scope>NUCLEOTIDE SEQUENCE [LARGE SCALE GENOMIC DNA]</scope>
    <source>
        <strain evidence="2">CGMCC 1.10188</strain>
    </source>
</reference>